<dbReference type="Proteomes" id="UP001381693">
    <property type="component" value="Unassembled WGS sequence"/>
</dbReference>
<protein>
    <submittedName>
        <fullName evidence="1">Uncharacterized protein</fullName>
    </submittedName>
</protein>
<organism evidence="1 2">
    <name type="scientific">Halocaridina rubra</name>
    <name type="common">Hawaiian red shrimp</name>
    <dbReference type="NCBI Taxonomy" id="373956"/>
    <lineage>
        <taxon>Eukaryota</taxon>
        <taxon>Metazoa</taxon>
        <taxon>Ecdysozoa</taxon>
        <taxon>Arthropoda</taxon>
        <taxon>Crustacea</taxon>
        <taxon>Multicrustacea</taxon>
        <taxon>Malacostraca</taxon>
        <taxon>Eumalacostraca</taxon>
        <taxon>Eucarida</taxon>
        <taxon>Decapoda</taxon>
        <taxon>Pleocyemata</taxon>
        <taxon>Caridea</taxon>
        <taxon>Atyoidea</taxon>
        <taxon>Atyidae</taxon>
        <taxon>Halocaridina</taxon>
    </lineage>
</organism>
<accession>A0AAN8ZZN6</accession>
<dbReference type="AlphaFoldDB" id="A0AAN8ZZN6"/>
<sequence length="159" mass="18145">VLSSCIDRCAPLVTREIFRPPAPWITDDIKNIMKERDKLQNEVKLQRDNIPLREKFTEHKKQISQPGFGGWKSCSALASLHPRLERQTTSIRLCPVKYSSKSRTGWRTKGTKIPTPNCKHTFFKGLHLCSANRAAHIITLSTQSLGDQHLMLPGIKFRL</sequence>
<evidence type="ECO:0000313" key="2">
    <source>
        <dbReference type="Proteomes" id="UP001381693"/>
    </source>
</evidence>
<reference evidence="1 2" key="1">
    <citation type="submission" date="2023-11" db="EMBL/GenBank/DDBJ databases">
        <title>Halocaridina rubra genome assembly.</title>
        <authorList>
            <person name="Smith C."/>
        </authorList>
    </citation>
    <scope>NUCLEOTIDE SEQUENCE [LARGE SCALE GENOMIC DNA]</scope>
    <source>
        <strain evidence="1">EP-1</strain>
        <tissue evidence="1">Whole</tissue>
    </source>
</reference>
<evidence type="ECO:0000313" key="1">
    <source>
        <dbReference type="EMBL" id="KAK7057038.1"/>
    </source>
</evidence>
<dbReference type="EMBL" id="JAXCGZ010021161">
    <property type="protein sequence ID" value="KAK7057038.1"/>
    <property type="molecule type" value="Genomic_DNA"/>
</dbReference>
<gene>
    <name evidence="1" type="ORF">SK128_022995</name>
</gene>
<feature type="non-terminal residue" evidence="1">
    <location>
        <position position="1"/>
    </location>
</feature>
<name>A0AAN8ZZN6_HALRR</name>
<comment type="caution">
    <text evidence="1">The sequence shown here is derived from an EMBL/GenBank/DDBJ whole genome shotgun (WGS) entry which is preliminary data.</text>
</comment>
<proteinExistence type="predicted"/>
<keyword evidence="2" id="KW-1185">Reference proteome</keyword>